<feature type="domain" description="Calcineurin-like phosphoesterase" evidence="1">
    <location>
        <begin position="1"/>
        <end position="188"/>
    </location>
</feature>
<dbReference type="PANTHER" id="PTHR42850">
    <property type="entry name" value="METALLOPHOSPHOESTERASE"/>
    <property type="match status" value="1"/>
</dbReference>
<proteinExistence type="predicted"/>
<dbReference type="Pfam" id="PF00149">
    <property type="entry name" value="Metallophos"/>
    <property type="match status" value="1"/>
</dbReference>
<dbReference type="GO" id="GO:0016791">
    <property type="term" value="F:phosphatase activity"/>
    <property type="evidence" value="ECO:0007669"/>
    <property type="project" value="TreeGrafter"/>
</dbReference>
<reference evidence="2 3" key="1">
    <citation type="submission" date="2015-09" db="EMBL/GenBank/DDBJ databases">
        <authorList>
            <consortium name="Pathogen Informatics"/>
        </authorList>
    </citation>
    <scope>NUCLEOTIDE SEQUENCE [LARGE SCALE GENOMIC DNA]</scope>
    <source>
        <strain evidence="2 3">2789STDY5608849</strain>
    </source>
</reference>
<dbReference type="InterPro" id="IPR050126">
    <property type="entry name" value="Ap4A_hydrolase"/>
</dbReference>
<dbReference type="InterPro" id="IPR004843">
    <property type="entry name" value="Calcineurin-like_PHP"/>
</dbReference>
<dbReference type="EMBL" id="CYYV01000008">
    <property type="protein sequence ID" value="CUO36173.1"/>
    <property type="molecule type" value="Genomic_DNA"/>
</dbReference>
<dbReference type="Gene3D" id="3.60.21.10">
    <property type="match status" value="1"/>
</dbReference>
<evidence type="ECO:0000313" key="2">
    <source>
        <dbReference type="EMBL" id="CUO36173.1"/>
    </source>
</evidence>
<dbReference type="Proteomes" id="UP000095706">
    <property type="component" value="Unassembled WGS sequence"/>
</dbReference>
<dbReference type="InterPro" id="IPR011152">
    <property type="entry name" value="Pesterase_MJ0912"/>
</dbReference>
<dbReference type="RefSeq" id="WP_055227757.1">
    <property type="nucleotide sequence ID" value="NZ_CYYV01000008.1"/>
</dbReference>
<dbReference type="SUPFAM" id="SSF56300">
    <property type="entry name" value="Metallo-dependent phosphatases"/>
    <property type="match status" value="1"/>
</dbReference>
<sequence length="305" mass="34416">MKLAVISDLHGNYYALAKVLAFLRSQEIDGIIGLGDFVTDGPFPQRMMRVLREMQEEFPCYLVRGNREEYLLENIRHPQNWKAGSSTSGLLDYTFRNLTGQDLEFFEHLPTDGVLVGKINESGRLIPVFVPQEEITPDTCRESLFPALRLCHGAPGELRGNFGLHPELLLSHLENLDAAILLGGHSHKQEQREYAEKTYLNPGSLGLALDVVGGHAHFAILTLENSTWQIECFQIPYDLEGYLAEFDRAGLETHGSVLARSLKRTLTCGVNYFYLTVKRVRELADALALTDLDEEVWKKAEQELK</sequence>
<evidence type="ECO:0000313" key="3">
    <source>
        <dbReference type="Proteomes" id="UP000095706"/>
    </source>
</evidence>
<accession>A0A174EEN8</accession>
<protein>
    <submittedName>
        <fullName evidence="2">Phosphodiesterase</fullName>
    </submittedName>
</protein>
<gene>
    <name evidence="2" type="ORF">ERS852406_01797</name>
</gene>
<dbReference type="GO" id="GO:0005737">
    <property type="term" value="C:cytoplasm"/>
    <property type="evidence" value="ECO:0007669"/>
    <property type="project" value="TreeGrafter"/>
</dbReference>
<organism evidence="2 3">
    <name type="scientific">Fusicatenibacter saccharivorans</name>
    <dbReference type="NCBI Taxonomy" id="1150298"/>
    <lineage>
        <taxon>Bacteria</taxon>
        <taxon>Bacillati</taxon>
        <taxon>Bacillota</taxon>
        <taxon>Clostridia</taxon>
        <taxon>Lachnospirales</taxon>
        <taxon>Lachnospiraceae</taxon>
        <taxon>Fusicatenibacter</taxon>
    </lineage>
</organism>
<name>A0A174EEN8_9FIRM</name>
<evidence type="ECO:0000259" key="1">
    <source>
        <dbReference type="Pfam" id="PF00149"/>
    </source>
</evidence>
<dbReference type="PIRSF" id="PIRSF000883">
    <property type="entry name" value="Pesterase_MJ0912"/>
    <property type="match status" value="1"/>
</dbReference>
<dbReference type="AlphaFoldDB" id="A0A174EEN8"/>
<dbReference type="PANTHER" id="PTHR42850:SF2">
    <property type="entry name" value="BLL5683 PROTEIN"/>
    <property type="match status" value="1"/>
</dbReference>
<dbReference type="InterPro" id="IPR029052">
    <property type="entry name" value="Metallo-depent_PP-like"/>
</dbReference>